<accession>A0A974WCA6</accession>
<protein>
    <submittedName>
        <fullName evidence="2">CoA transferase</fullName>
    </submittedName>
</protein>
<dbReference type="PANTHER" id="PTHR48207">
    <property type="entry name" value="SUCCINATE--HYDROXYMETHYLGLUTARATE COA-TRANSFERASE"/>
    <property type="match status" value="1"/>
</dbReference>
<organism evidence="2 3">
    <name type="scientific">Rhodococcus pseudokoreensis</name>
    <dbReference type="NCBI Taxonomy" id="2811421"/>
    <lineage>
        <taxon>Bacteria</taxon>
        <taxon>Bacillati</taxon>
        <taxon>Actinomycetota</taxon>
        <taxon>Actinomycetes</taxon>
        <taxon>Mycobacteriales</taxon>
        <taxon>Nocardiaceae</taxon>
        <taxon>Rhodococcus</taxon>
    </lineage>
</organism>
<dbReference type="InterPro" id="IPR003673">
    <property type="entry name" value="CoA-Trfase_fam_III"/>
</dbReference>
<keyword evidence="1 2" id="KW-0808">Transferase</keyword>
<evidence type="ECO:0000256" key="1">
    <source>
        <dbReference type="ARBA" id="ARBA00022679"/>
    </source>
</evidence>
<keyword evidence="3" id="KW-1185">Reference proteome</keyword>
<dbReference type="GO" id="GO:0016740">
    <property type="term" value="F:transferase activity"/>
    <property type="evidence" value="ECO:0007669"/>
    <property type="project" value="UniProtKB-KW"/>
</dbReference>
<dbReference type="InterPro" id="IPR023606">
    <property type="entry name" value="CoA-Trfase_III_dom_1_sf"/>
</dbReference>
<dbReference type="Gene3D" id="3.40.50.10540">
    <property type="entry name" value="Crotonobetainyl-coa:carnitine coa-transferase, domain 1"/>
    <property type="match status" value="1"/>
</dbReference>
<dbReference type="Gene3D" id="3.30.1540.10">
    <property type="entry name" value="formyl-coa transferase, domain 3"/>
    <property type="match status" value="1"/>
</dbReference>
<sequence>MNFETHRAGTTQWDDFFGRRPTGPLAGLVVADLSRVLAGPYCTMLLADMGATVVKVEGPDGDETRNWKPPVHGDDSTYYLSLNRNKHSIRLDFRDPDDRAVVQELIHRADVLVENFKPGDLDRFGLDYESVSAGNPGLIYASVTGFGRRGGADLPGYDLLVQGMSGLMSITGSPDTEGYRSGIAVFDVMTGLHTCVGIVAALHDRERTGLGQRVEANLMSSALSAMVNQTGAYAVAGVVPTRIGNEHPSIYPYEPFPTADGELIVAVGNDGQFRRFCDEIGRPELVVDPRFAEASARSVNRAELRPLLQEALRASTSTEWFARLRGCRVPVAPIQDVAGGVQSARELGLDPVVTIGSGPDAMPTVRHPLEFSRTPASHDVPPPALDSGSDAIRAWLSVPVGESAPLGAS</sequence>
<gene>
    <name evidence="2" type="ORF">JWS13_42135</name>
</gene>
<evidence type="ECO:0000313" key="3">
    <source>
        <dbReference type="Proteomes" id="UP000662986"/>
    </source>
</evidence>
<dbReference type="InterPro" id="IPR044855">
    <property type="entry name" value="CoA-Trfase_III_dom3_sf"/>
</dbReference>
<reference evidence="2 3" key="1">
    <citation type="journal article" date="2021" name="Microbiol. Resour. Announc.">
        <title>Complete Genome Sequences of Two Rhodococcus sp. Strains with Large and Linear Chromosomes, Isolated from Apple Rhizosphere.</title>
        <authorList>
            <person name="Benning S."/>
            <person name="Brugnone N."/>
            <person name="Siani R."/>
            <person name="Kublik S."/>
            <person name="Schloter M."/>
            <person name="Rad V."/>
        </authorList>
    </citation>
    <scope>NUCLEOTIDE SEQUENCE [LARGE SCALE GENOMIC DNA]</scope>
    <source>
        <strain evidence="2 3">R79</strain>
    </source>
</reference>
<reference evidence="2 3" key="2">
    <citation type="journal article" date="2022" name="Arch. Microbiol.">
        <title>Rhodococcus pseudokoreensis sp. nov. isolated from the rhizosphere of young M26 apple rootstocks.</title>
        <authorList>
            <person name="Kampfer P."/>
            <person name="Glaeser S.P."/>
            <person name="Blom J."/>
            <person name="Wolf J."/>
            <person name="Benning S."/>
            <person name="Schloter M."/>
            <person name="Neumann-Schaal M."/>
        </authorList>
    </citation>
    <scope>NUCLEOTIDE SEQUENCE [LARGE SCALE GENOMIC DNA]</scope>
    <source>
        <strain evidence="2 3">R79</strain>
    </source>
</reference>
<dbReference type="EMBL" id="CP070619">
    <property type="protein sequence ID" value="QSE94747.1"/>
    <property type="molecule type" value="Genomic_DNA"/>
</dbReference>
<name>A0A974WCA6_9NOCA</name>
<dbReference type="PANTHER" id="PTHR48207:SF3">
    <property type="entry name" value="SUCCINATE--HYDROXYMETHYLGLUTARATE COA-TRANSFERASE"/>
    <property type="match status" value="1"/>
</dbReference>
<dbReference type="InterPro" id="IPR050483">
    <property type="entry name" value="CoA-transferase_III_domain"/>
</dbReference>
<dbReference type="SUPFAM" id="SSF89796">
    <property type="entry name" value="CoA-transferase family III (CaiB/BaiF)"/>
    <property type="match status" value="1"/>
</dbReference>
<evidence type="ECO:0000313" key="2">
    <source>
        <dbReference type="EMBL" id="QSE94747.1"/>
    </source>
</evidence>
<dbReference type="RefSeq" id="WP_206011010.1">
    <property type="nucleotide sequence ID" value="NZ_CP070619.1"/>
</dbReference>
<dbReference type="Pfam" id="PF02515">
    <property type="entry name" value="CoA_transf_3"/>
    <property type="match status" value="1"/>
</dbReference>
<dbReference type="Proteomes" id="UP000662986">
    <property type="component" value="Chromosome"/>
</dbReference>
<proteinExistence type="predicted"/>